<dbReference type="Gene3D" id="2.70.40.10">
    <property type="match status" value="1"/>
</dbReference>
<dbReference type="Pfam" id="PF00692">
    <property type="entry name" value="dUTPase"/>
    <property type="match status" value="1"/>
</dbReference>
<reference evidence="2 3" key="1">
    <citation type="submission" date="2018-12" db="EMBL/GenBank/DDBJ databases">
        <authorList>
            <person name="Kartti S."/>
            <person name="Manni A."/>
            <person name="Chemao El Fihri M.W."/>
            <person name="Laamarti M."/>
            <person name="Temsamani L."/>
            <person name="El Jamali J.E."/>
            <person name="Ouadghiri M."/>
            <person name="Ibrahimi A."/>
            <person name="Filati-Maltouf A."/>
        </authorList>
    </citation>
    <scope>NUCLEOTIDE SEQUENCE [LARGE SCALE GENOMIC DNA]</scope>
    <source>
        <strain evidence="2 3">MDMC339</strain>
    </source>
</reference>
<proteinExistence type="predicted"/>
<protein>
    <submittedName>
        <fullName evidence="2">dUTP pyrophosphatase</fullName>
    </submittedName>
</protein>
<feature type="domain" description="dUTPase-like" evidence="1">
    <location>
        <begin position="87"/>
        <end position="170"/>
    </location>
</feature>
<evidence type="ECO:0000313" key="3">
    <source>
        <dbReference type="Proteomes" id="UP000271705"/>
    </source>
</evidence>
<dbReference type="AlphaFoldDB" id="A0A3S0HZT4"/>
<accession>A0A3S0HZT4</accession>
<dbReference type="EMBL" id="RXLZ01000005">
    <property type="protein sequence ID" value="RTQ91598.1"/>
    <property type="molecule type" value="Genomic_DNA"/>
</dbReference>
<evidence type="ECO:0000259" key="1">
    <source>
        <dbReference type="Pfam" id="PF00692"/>
    </source>
</evidence>
<dbReference type="Proteomes" id="UP000271705">
    <property type="component" value="Unassembled WGS sequence"/>
</dbReference>
<feature type="non-terminal residue" evidence="2">
    <location>
        <position position="199"/>
    </location>
</feature>
<name>A0A3S0HZT4_STEMA</name>
<dbReference type="SUPFAM" id="SSF51283">
    <property type="entry name" value="dUTPase-like"/>
    <property type="match status" value="1"/>
</dbReference>
<dbReference type="InterPro" id="IPR029054">
    <property type="entry name" value="dUTPase-like"/>
</dbReference>
<comment type="caution">
    <text evidence="2">The sequence shown here is derived from an EMBL/GenBank/DDBJ whole genome shotgun (WGS) entry which is preliminary data.</text>
</comment>
<evidence type="ECO:0000313" key="2">
    <source>
        <dbReference type="EMBL" id="RTQ91598.1"/>
    </source>
</evidence>
<organism evidence="2 3">
    <name type="scientific">Stenotrophomonas maltophilia</name>
    <name type="common">Pseudomonas maltophilia</name>
    <name type="synonym">Xanthomonas maltophilia</name>
    <dbReference type="NCBI Taxonomy" id="40324"/>
    <lineage>
        <taxon>Bacteria</taxon>
        <taxon>Pseudomonadati</taxon>
        <taxon>Pseudomonadota</taxon>
        <taxon>Gammaproteobacteria</taxon>
        <taxon>Lysobacterales</taxon>
        <taxon>Lysobacteraceae</taxon>
        <taxon>Stenotrophomonas</taxon>
        <taxon>Stenotrophomonas maltophilia group</taxon>
    </lineage>
</organism>
<dbReference type="InterPro" id="IPR036157">
    <property type="entry name" value="dUTPase-like_sf"/>
</dbReference>
<gene>
    <name evidence="2" type="ORF">EKL94_03085</name>
</gene>
<sequence>MARGASVSAISREAKVMSVIEIGGRIAKDEKTFSDVGLSDKSLLYLKGGLEPGAYSIDLSVGGAWNESYGLTSGQLYRIPQEGLDIGRHGSIVIEVAEDISVPHNMYGILVPTGSLFLDRGILIAPAKVEPCFSGFLKLRLFNTTGYKYCLKSGDKIASVIFFSTENTSFQSRVEKASLTIDSKVPLKKRLGAVSYSHL</sequence>